<proteinExistence type="predicted"/>
<gene>
    <name evidence="1" type="ORF">FWILDA_LOCUS19184</name>
</gene>
<comment type="caution">
    <text evidence="1">The sequence shown here is derived from an EMBL/GenBank/DDBJ whole genome shotgun (WGS) entry which is preliminary data.</text>
</comment>
<reference evidence="1" key="1">
    <citation type="submission" date="2022-08" db="EMBL/GenBank/DDBJ databases">
        <authorList>
            <person name="Kallberg Y."/>
            <person name="Tangrot J."/>
            <person name="Rosling A."/>
        </authorList>
    </citation>
    <scope>NUCLEOTIDE SEQUENCE</scope>
    <source>
        <strain evidence="1">Wild A</strain>
    </source>
</reference>
<evidence type="ECO:0000313" key="2">
    <source>
        <dbReference type="Proteomes" id="UP001153678"/>
    </source>
</evidence>
<dbReference type="OrthoDB" id="10451583at2759"/>
<dbReference type="AlphaFoldDB" id="A0A9W4TBY3"/>
<evidence type="ECO:0000313" key="1">
    <source>
        <dbReference type="EMBL" id="CAI2199658.1"/>
    </source>
</evidence>
<sequence length="61" mass="6918">AVEKKSKSLIANLIEKTLPISATPTVFDCEKDADYLTLLRDDLPNYYSQHETYQAKIANQT</sequence>
<organism evidence="1 2">
    <name type="scientific">Funneliformis geosporum</name>
    <dbReference type="NCBI Taxonomy" id="1117311"/>
    <lineage>
        <taxon>Eukaryota</taxon>
        <taxon>Fungi</taxon>
        <taxon>Fungi incertae sedis</taxon>
        <taxon>Mucoromycota</taxon>
        <taxon>Glomeromycotina</taxon>
        <taxon>Glomeromycetes</taxon>
        <taxon>Glomerales</taxon>
        <taxon>Glomeraceae</taxon>
        <taxon>Funneliformis</taxon>
    </lineage>
</organism>
<accession>A0A9W4TBY3</accession>
<feature type="non-terminal residue" evidence="1">
    <location>
        <position position="1"/>
    </location>
</feature>
<protein>
    <submittedName>
        <fullName evidence="1">9327_t:CDS:1</fullName>
    </submittedName>
</protein>
<name>A0A9W4TBY3_9GLOM</name>
<dbReference type="Proteomes" id="UP001153678">
    <property type="component" value="Unassembled WGS sequence"/>
</dbReference>
<dbReference type="EMBL" id="CAMKVN010021965">
    <property type="protein sequence ID" value="CAI2199658.1"/>
    <property type="molecule type" value="Genomic_DNA"/>
</dbReference>
<keyword evidence="2" id="KW-1185">Reference proteome</keyword>